<comment type="caution">
    <text evidence="2">The sequence shown here is derived from an EMBL/GenBank/DDBJ whole genome shotgun (WGS) entry which is preliminary data.</text>
</comment>
<sequence>MLRICSDAEDEGFSTTQPVQKLSDSRNKSNQRL</sequence>
<reference evidence="2 3" key="1">
    <citation type="submission" date="2021-01" db="EMBL/GenBank/DDBJ databases">
        <title>Genomic Encyclopedia of Type Strains, Phase IV (KMG-IV): sequencing the most valuable type-strain genomes for metagenomic binning, comparative biology and taxonomic classification.</title>
        <authorList>
            <person name="Goeker M."/>
        </authorList>
    </citation>
    <scope>NUCLEOTIDE SEQUENCE [LARGE SCALE GENOMIC DNA]</scope>
    <source>
        <strain evidence="2 3">DSM 25890</strain>
    </source>
</reference>
<accession>A0ABS2NQE5</accession>
<keyword evidence="3" id="KW-1185">Reference proteome</keyword>
<feature type="region of interest" description="Disordered" evidence="1">
    <location>
        <begin position="1"/>
        <end position="33"/>
    </location>
</feature>
<proteinExistence type="predicted"/>
<gene>
    <name evidence="2" type="ORF">JOC73_001628</name>
</gene>
<feature type="compositionally biased region" description="Polar residues" evidence="1">
    <location>
        <begin position="13"/>
        <end position="33"/>
    </location>
</feature>
<dbReference type="Proteomes" id="UP001314796">
    <property type="component" value="Unassembled WGS sequence"/>
</dbReference>
<dbReference type="EMBL" id="JAFBEE010000009">
    <property type="protein sequence ID" value="MBM7615066.1"/>
    <property type="molecule type" value="Genomic_DNA"/>
</dbReference>
<evidence type="ECO:0000313" key="2">
    <source>
        <dbReference type="EMBL" id="MBM7615066.1"/>
    </source>
</evidence>
<name>A0ABS2NQE5_9FIRM</name>
<protein>
    <submittedName>
        <fullName evidence="2">Uncharacterized protein</fullName>
    </submittedName>
</protein>
<organism evidence="2 3">
    <name type="scientific">Alkaliphilus hydrothermalis</name>
    <dbReference type="NCBI Taxonomy" id="1482730"/>
    <lineage>
        <taxon>Bacteria</taxon>
        <taxon>Bacillati</taxon>
        <taxon>Bacillota</taxon>
        <taxon>Clostridia</taxon>
        <taxon>Peptostreptococcales</taxon>
        <taxon>Natronincolaceae</taxon>
        <taxon>Alkaliphilus</taxon>
    </lineage>
</organism>
<evidence type="ECO:0000313" key="3">
    <source>
        <dbReference type="Proteomes" id="UP001314796"/>
    </source>
</evidence>
<evidence type="ECO:0000256" key="1">
    <source>
        <dbReference type="SAM" id="MobiDB-lite"/>
    </source>
</evidence>